<keyword evidence="4" id="KW-0805">Transcription regulation</keyword>
<dbReference type="PANTHER" id="PTHR33202:SF6">
    <property type="entry name" value="ZINC UPTAKE REGULATION PROTEIN"/>
    <property type="match status" value="1"/>
</dbReference>
<dbReference type="GO" id="GO:1900376">
    <property type="term" value="P:regulation of secondary metabolite biosynthetic process"/>
    <property type="evidence" value="ECO:0007669"/>
    <property type="project" value="TreeGrafter"/>
</dbReference>
<dbReference type="InterPro" id="IPR036390">
    <property type="entry name" value="WH_DNA-bd_sf"/>
</dbReference>
<name>A0A381Z949_9ZZZZ</name>
<reference evidence="7" key="1">
    <citation type="submission" date="2018-05" db="EMBL/GenBank/DDBJ databases">
        <authorList>
            <person name="Lanie J.A."/>
            <person name="Ng W.-L."/>
            <person name="Kazmierczak K.M."/>
            <person name="Andrzejewski T.M."/>
            <person name="Davidsen T.M."/>
            <person name="Wayne K.J."/>
            <person name="Tettelin H."/>
            <person name="Glass J.I."/>
            <person name="Rusch D."/>
            <person name="Podicherti R."/>
            <person name="Tsui H.-C.T."/>
            <person name="Winkler M.E."/>
        </authorList>
    </citation>
    <scope>NUCLEOTIDE SEQUENCE</scope>
</reference>
<dbReference type="Gene3D" id="1.10.10.10">
    <property type="entry name" value="Winged helix-like DNA-binding domain superfamily/Winged helix DNA-binding domain"/>
    <property type="match status" value="1"/>
</dbReference>
<dbReference type="Gene3D" id="3.30.1490.190">
    <property type="match status" value="1"/>
</dbReference>
<keyword evidence="6" id="KW-0804">Transcription</keyword>
<organism evidence="7">
    <name type="scientific">marine metagenome</name>
    <dbReference type="NCBI Taxonomy" id="408172"/>
    <lineage>
        <taxon>unclassified sequences</taxon>
        <taxon>metagenomes</taxon>
        <taxon>ecological metagenomes</taxon>
    </lineage>
</organism>
<dbReference type="GO" id="GO:0005829">
    <property type="term" value="C:cytosol"/>
    <property type="evidence" value="ECO:0007669"/>
    <property type="project" value="TreeGrafter"/>
</dbReference>
<evidence type="ECO:0000256" key="3">
    <source>
        <dbReference type="ARBA" id="ARBA00022833"/>
    </source>
</evidence>
<evidence type="ECO:0000256" key="2">
    <source>
        <dbReference type="ARBA" id="ARBA00022491"/>
    </source>
</evidence>
<keyword evidence="2" id="KW-0678">Repressor</keyword>
<evidence type="ECO:0008006" key="8">
    <source>
        <dbReference type="Google" id="ProtNLM"/>
    </source>
</evidence>
<keyword evidence="5" id="KW-0238">DNA-binding</keyword>
<dbReference type="AlphaFoldDB" id="A0A381Z949"/>
<accession>A0A381Z949</accession>
<dbReference type="Pfam" id="PF01475">
    <property type="entry name" value="FUR"/>
    <property type="match status" value="1"/>
</dbReference>
<evidence type="ECO:0000256" key="1">
    <source>
        <dbReference type="ARBA" id="ARBA00007957"/>
    </source>
</evidence>
<evidence type="ECO:0000256" key="5">
    <source>
        <dbReference type="ARBA" id="ARBA00023125"/>
    </source>
</evidence>
<dbReference type="GO" id="GO:0045892">
    <property type="term" value="P:negative regulation of DNA-templated transcription"/>
    <property type="evidence" value="ECO:0007669"/>
    <property type="project" value="TreeGrafter"/>
</dbReference>
<dbReference type="EMBL" id="UINC01020439">
    <property type="protein sequence ID" value="SVA85835.1"/>
    <property type="molecule type" value="Genomic_DNA"/>
</dbReference>
<keyword evidence="3" id="KW-0862">Zinc</keyword>
<dbReference type="SUPFAM" id="SSF46785">
    <property type="entry name" value="Winged helix' DNA-binding domain"/>
    <property type="match status" value="1"/>
</dbReference>
<dbReference type="GO" id="GO:0003700">
    <property type="term" value="F:DNA-binding transcription factor activity"/>
    <property type="evidence" value="ECO:0007669"/>
    <property type="project" value="InterPro"/>
</dbReference>
<dbReference type="CDD" id="cd07153">
    <property type="entry name" value="Fur_like"/>
    <property type="match status" value="1"/>
</dbReference>
<evidence type="ECO:0000256" key="6">
    <source>
        <dbReference type="ARBA" id="ARBA00023163"/>
    </source>
</evidence>
<dbReference type="GO" id="GO:0000976">
    <property type="term" value="F:transcription cis-regulatory region binding"/>
    <property type="evidence" value="ECO:0007669"/>
    <property type="project" value="TreeGrafter"/>
</dbReference>
<gene>
    <name evidence="7" type="ORF">METZ01_LOCUS138689</name>
</gene>
<protein>
    <recommendedName>
        <fullName evidence="8">Ferric uptake regulation protein</fullName>
    </recommendedName>
</protein>
<dbReference type="GO" id="GO:0008270">
    <property type="term" value="F:zinc ion binding"/>
    <property type="evidence" value="ECO:0007669"/>
    <property type="project" value="TreeGrafter"/>
</dbReference>
<evidence type="ECO:0000256" key="4">
    <source>
        <dbReference type="ARBA" id="ARBA00023015"/>
    </source>
</evidence>
<dbReference type="InterPro" id="IPR002481">
    <property type="entry name" value="FUR"/>
</dbReference>
<comment type="similarity">
    <text evidence="1">Belongs to the Fur family.</text>
</comment>
<dbReference type="InterPro" id="IPR036388">
    <property type="entry name" value="WH-like_DNA-bd_sf"/>
</dbReference>
<evidence type="ECO:0000313" key="7">
    <source>
        <dbReference type="EMBL" id="SVA85835.1"/>
    </source>
</evidence>
<dbReference type="PANTHER" id="PTHR33202">
    <property type="entry name" value="ZINC UPTAKE REGULATION PROTEIN"/>
    <property type="match status" value="1"/>
</dbReference>
<sequence>MAKKQLTELLRQEGLSITSPRLNVLAVLDQSEGPLSVENIVERSTNQIPLSTVYRVVADLLDARIVSTFSSPDKKLLVELTRSTSGHHHHLYCQSCEKVFDIDLDTKIERLIENVIKDVSDSHGMRVYDHSFEIYGTCDRGGHHLKSDQD</sequence>
<dbReference type="InterPro" id="IPR043135">
    <property type="entry name" value="Fur_C"/>
</dbReference>
<proteinExistence type="inferred from homology"/>